<accession>A0A2A3WWT3</accession>
<comment type="caution">
    <text evidence="2">The sequence shown here is derived from an EMBL/GenBank/DDBJ whole genome shotgun (WGS) entry which is preliminary data.</text>
</comment>
<evidence type="ECO:0000313" key="3">
    <source>
        <dbReference type="Proteomes" id="UP000218377"/>
    </source>
</evidence>
<protein>
    <submittedName>
        <fullName evidence="2">Uncharacterized protein</fullName>
    </submittedName>
</protein>
<proteinExistence type="predicted"/>
<sequence>MDITEHTGGYAVAEVAELRTGAFTAEIHRDGRHVVDVENDGRGGCNYYSAVSPELRDEVQALHEYAARDFGDFEPADAFVEALIDIDTAEKNARRNGTPFSAEAEAMITAFKENAIPETIPYMESTFDLLRKIGAAKDAEGLPTESIEAQSAERATPTSGISGASRAETSSSIRRTLFDR</sequence>
<feature type="compositionally biased region" description="Polar residues" evidence="1">
    <location>
        <begin position="156"/>
        <end position="174"/>
    </location>
</feature>
<gene>
    <name evidence="2" type="ORF">CIK79_00170</name>
</gene>
<evidence type="ECO:0000313" key="2">
    <source>
        <dbReference type="EMBL" id="PCC16854.1"/>
    </source>
</evidence>
<dbReference type="AlphaFoldDB" id="A0A2A3WWT3"/>
<dbReference type="RefSeq" id="WP_096157106.1">
    <property type="nucleotide sequence ID" value="NZ_NRGX01000001.1"/>
</dbReference>
<name>A0A2A3WWT3_BREAU</name>
<dbReference type="EMBL" id="NRGX01000001">
    <property type="protein sequence ID" value="PCC16854.1"/>
    <property type="molecule type" value="Genomic_DNA"/>
</dbReference>
<organism evidence="2 3">
    <name type="scientific">Brevibacterium aurantiacum</name>
    <dbReference type="NCBI Taxonomy" id="273384"/>
    <lineage>
        <taxon>Bacteria</taxon>
        <taxon>Bacillati</taxon>
        <taxon>Actinomycetota</taxon>
        <taxon>Actinomycetes</taxon>
        <taxon>Micrococcales</taxon>
        <taxon>Brevibacteriaceae</taxon>
        <taxon>Brevibacterium</taxon>
    </lineage>
</organism>
<feature type="region of interest" description="Disordered" evidence="1">
    <location>
        <begin position="141"/>
        <end position="180"/>
    </location>
</feature>
<evidence type="ECO:0000256" key="1">
    <source>
        <dbReference type="SAM" id="MobiDB-lite"/>
    </source>
</evidence>
<reference evidence="2 3" key="1">
    <citation type="journal article" date="2017" name="Elife">
        <title>Extensive horizontal gene transfer in cheese-associated bacteria.</title>
        <authorList>
            <person name="Bonham K.S."/>
            <person name="Wolfe B.E."/>
            <person name="Dutton R.J."/>
        </authorList>
    </citation>
    <scope>NUCLEOTIDE SEQUENCE [LARGE SCALE GENOMIC DNA]</scope>
    <source>
        <strain evidence="2 3">JB5</strain>
    </source>
</reference>
<dbReference type="Proteomes" id="UP000218377">
    <property type="component" value="Unassembled WGS sequence"/>
</dbReference>